<gene>
    <name evidence="1" type="ORF">JO380_003395</name>
</gene>
<comment type="caution">
    <text evidence="1">The sequence shown here is derived from an EMBL/GenBank/DDBJ whole genome shotgun (WGS) entry which is preliminary data.</text>
</comment>
<evidence type="ECO:0008006" key="3">
    <source>
        <dbReference type="Google" id="ProtNLM"/>
    </source>
</evidence>
<reference evidence="1 2" key="1">
    <citation type="submission" date="2023-07" db="EMBL/GenBank/DDBJ databases">
        <title>Sequencing the genomes of 1000 actinobacteria strains.</title>
        <authorList>
            <person name="Klenk H.-P."/>
        </authorList>
    </citation>
    <scope>NUCLEOTIDE SEQUENCE [LARGE SCALE GENOMIC DNA]</scope>
    <source>
        <strain evidence="1 2">DSM 14785</strain>
    </source>
</reference>
<dbReference type="Proteomes" id="UP001240250">
    <property type="component" value="Unassembled WGS sequence"/>
</dbReference>
<dbReference type="RefSeq" id="WP_070319616.1">
    <property type="nucleotide sequence ID" value="NZ_JAUSVM010000001.1"/>
</dbReference>
<dbReference type="EMBL" id="JAUSVM010000001">
    <property type="protein sequence ID" value="MDQ0427014.1"/>
    <property type="molecule type" value="Genomic_DNA"/>
</dbReference>
<name>A0ABU0GPW5_9CELL</name>
<sequence length="110" mass="12103">MPTPPDPTTADALLRELCRQLAAMAGWDRSVGDDTPRFGLMFRERADGLLVAARALAAHPSLVGDDDLRSRVDELDRAVARHVEDPWFNREVVAATHEVAERTEDLLGIG</sequence>
<keyword evidence="2" id="KW-1185">Reference proteome</keyword>
<evidence type="ECO:0000313" key="1">
    <source>
        <dbReference type="EMBL" id="MDQ0427014.1"/>
    </source>
</evidence>
<proteinExistence type="predicted"/>
<organism evidence="1 2">
    <name type="scientific">Cellulomonas iranensis</name>
    <dbReference type="NCBI Taxonomy" id="76862"/>
    <lineage>
        <taxon>Bacteria</taxon>
        <taxon>Bacillati</taxon>
        <taxon>Actinomycetota</taxon>
        <taxon>Actinomycetes</taxon>
        <taxon>Micrococcales</taxon>
        <taxon>Cellulomonadaceae</taxon>
        <taxon>Cellulomonas</taxon>
    </lineage>
</organism>
<evidence type="ECO:0000313" key="2">
    <source>
        <dbReference type="Proteomes" id="UP001240250"/>
    </source>
</evidence>
<accession>A0ABU0GPW5</accession>
<protein>
    <recommendedName>
        <fullName evidence="3">Pterin-4-alpha-carbinolamine dehydratase</fullName>
    </recommendedName>
</protein>